<dbReference type="PROSITE" id="PS50110">
    <property type="entry name" value="RESPONSE_REGULATORY"/>
    <property type="match status" value="1"/>
</dbReference>
<dbReference type="SMART" id="SM00448">
    <property type="entry name" value="REC"/>
    <property type="match status" value="1"/>
</dbReference>
<dbReference type="PANTHER" id="PTHR44688">
    <property type="entry name" value="DNA-BINDING TRANSCRIPTIONAL ACTIVATOR DEVR_DOSR"/>
    <property type="match status" value="1"/>
</dbReference>
<evidence type="ECO:0000313" key="9">
    <source>
        <dbReference type="Proteomes" id="UP000276901"/>
    </source>
</evidence>
<sequence length="199" mass="22768">MLIHLVDDDMTILDSASFLLEQTGHKVKTWSSSQQFVEQVALYEQGIVLLDMKMPQLDGKQVHQYLRQQHSTLAVIIMTAHADVPMAVQELKQGAVDFLQKPVKFSQLQAALNAASEITQTNYERYQIEQCYIQLSAKELDILTLLLKGYINRQIAEQLNISVRTVEVHRANLMQKMQAQTITELIYKTTLLHSNRTRA</sequence>
<feature type="domain" description="HTH luxR-type" evidence="5">
    <location>
        <begin position="128"/>
        <end position="196"/>
    </location>
</feature>
<dbReference type="Proteomes" id="UP000276901">
    <property type="component" value="Unassembled WGS sequence"/>
</dbReference>
<dbReference type="Gene3D" id="1.10.10.10">
    <property type="entry name" value="Winged helix-like DNA-binding domain superfamily/Winged helix DNA-binding domain"/>
    <property type="match status" value="1"/>
</dbReference>
<evidence type="ECO:0000256" key="2">
    <source>
        <dbReference type="ARBA" id="ARBA00023125"/>
    </source>
</evidence>
<dbReference type="InterPro" id="IPR011006">
    <property type="entry name" value="CheY-like_superfamily"/>
</dbReference>
<keyword evidence="9" id="KW-1185">Reference proteome</keyword>
<dbReference type="GO" id="GO:0006355">
    <property type="term" value="P:regulation of DNA-templated transcription"/>
    <property type="evidence" value="ECO:0007669"/>
    <property type="project" value="InterPro"/>
</dbReference>
<dbReference type="PRINTS" id="PR00038">
    <property type="entry name" value="HTHLUXR"/>
</dbReference>
<dbReference type="Proteomes" id="UP000502287">
    <property type="component" value="Chromosome"/>
</dbReference>
<dbReference type="GO" id="GO:0000160">
    <property type="term" value="P:phosphorelay signal transduction system"/>
    <property type="evidence" value="ECO:0007669"/>
    <property type="project" value="InterPro"/>
</dbReference>
<dbReference type="PANTHER" id="PTHR44688:SF16">
    <property type="entry name" value="DNA-BINDING TRANSCRIPTIONAL ACTIVATOR DEVR_DOSR"/>
    <property type="match status" value="1"/>
</dbReference>
<dbReference type="SUPFAM" id="SSF52172">
    <property type="entry name" value="CheY-like"/>
    <property type="match status" value="1"/>
</dbReference>
<name>A0AAE6X793_9PAST</name>
<dbReference type="PROSITE" id="PS00622">
    <property type="entry name" value="HTH_LUXR_1"/>
    <property type="match status" value="1"/>
</dbReference>
<evidence type="ECO:0000313" key="8">
    <source>
        <dbReference type="EMBL" id="RPE96041.1"/>
    </source>
</evidence>
<keyword evidence="3" id="KW-0804">Transcription</keyword>
<dbReference type="EMBL" id="CP015029">
    <property type="protein sequence ID" value="QIM65511.1"/>
    <property type="molecule type" value="Genomic_DNA"/>
</dbReference>
<keyword evidence="4" id="KW-0597">Phosphoprotein</keyword>
<organism evidence="7 10">
    <name type="scientific">Frederiksenia canicola</name>
    <dbReference type="NCBI Taxonomy" id="123824"/>
    <lineage>
        <taxon>Bacteria</taxon>
        <taxon>Pseudomonadati</taxon>
        <taxon>Pseudomonadota</taxon>
        <taxon>Gammaproteobacteria</taxon>
        <taxon>Pasteurellales</taxon>
        <taxon>Pasteurellaceae</taxon>
        <taxon>Frederiksenia</taxon>
    </lineage>
</organism>
<feature type="domain" description="Response regulatory" evidence="6">
    <location>
        <begin position="2"/>
        <end position="116"/>
    </location>
</feature>
<dbReference type="Gene3D" id="3.40.50.2300">
    <property type="match status" value="1"/>
</dbReference>
<gene>
    <name evidence="7" type="ORF">A4G17_08685</name>
    <name evidence="8" type="ORF">EDC49_0422</name>
</gene>
<dbReference type="InterPro" id="IPR036388">
    <property type="entry name" value="WH-like_DNA-bd_sf"/>
</dbReference>
<proteinExistence type="predicted"/>
<dbReference type="GO" id="GO:0003677">
    <property type="term" value="F:DNA binding"/>
    <property type="evidence" value="ECO:0007669"/>
    <property type="project" value="UniProtKB-KW"/>
</dbReference>
<dbReference type="Pfam" id="PF00196">
    <property type="entry name" value="GerE"/>
    <property type="match status" value="1"/>
</dbReference>
<evidence type="ECO:0000259" key="5">
    <source>
        <dbReference type="PROSITE" id="PS50043"/>
    </source>
</evidence>
<evidence type="ECO:0000313" key="7">
    <source>
        <dbReference type="EMBL" id="QIM65511.1"/>
    </source>
</evidence>
<evidence type="ECO:0000259" key="6">
    <source>
        <dbReference type="PROSITE" id="PS50110"/>
    </source>
</evidence>
<keyword evidence="1" id="KW-0805">Transcription regulation</keyword>
<dbReference type="SMART" id="SM00421">
    <property type="entry name" value="HTH_LUXR"/>
    <property type="match status" value="1"/>
</dbReference>
<dbReference type="InterPro" id="IPR000792">
    <property type="entry name" value="Tscrpt_reg_LuxR_C"/>
</dbReference>
<dbReference type="AlphaFoldDB" id="A0AAE6X793"/>
<accession>A0AAE6X793</accession>
<reference evidence="7 10" key="1">
    <citation type="submission" date="2016-03" db="EMBL/GenBank/DDBJ databases">
        <authorList>
            <person name="Hansen M.J."/>
            <person name="Bojesen A.M."/>
            <person name="Planet P."/>
        </authorList>
    </citation>
    <scope>NUCLEOTIDE SEQUENCE [LARGE SCALE GENOMIC DNA]</scope>
    <source>
        <strain evidence="7 10">HPA 21</strain>
    </source>
</reference>
<dbReference type="KEGG" id="fcl:A4G17_08685"/>
<evidence type="ECO:0000256" key="3">
    <source>
        <dbReference type="ARBA" id="ARBA00023163"/>
    </source>
</evidence>
<dbReference type="PROSITE" id="PS50043">
    <property type="entry name" value="HTH_LUXR_2"/>
    <property type="match status" value="1"/>
</dbReference>
<dbReference type="Pfam" id="PF00072">
    <property type="entry name" value="Response_reg"/>
    <property type="match status" value="1"/>
</dbReference>
<dbReference type="EMBL" id="RKQT01000001">
    <property type="protein sequence ID" value="RPE96041.1"/>
    <property type="molecule type" value="Genomic_DNA"/>
</dbReference>
<evidence type="ECO:0000313" key="10">
    <source>
        <dbReference type="Proteomes" id="UP000502287"/>
    </source>
</evidence>
<evidence type="ECO:0000256" key="4">
    <source>
        <dbReference type="PROSITE-ProRule" id="PRU00169"/>
    </source>
</evidence>
<feature type="modified residue" description="4-aspartylphosphate" evidence="4">
    <location>
        <position position="51"/>
    </location>
</feature>
<evidence type="ECO:0000256" key="1">
    <source>
        <dbReference type="ARBA" id="ARBA00023015"/>
    </source>
</evidence>
<reference evidence="8 9" key="2">
    <citation type="submission" date="2018-11" db="EMBL/GenBank/DDBJ databases">
        <title>Genomic Encyclopedia of Type Strains, Phase IV (KMG-IV): sequencing the most valuable type-strain genomes for metagenomic binning, comparative biology and taxonomic classification.</title>
        <authorList>
            <person name="Goeker M."/>
        </authorList>
    </citation>
    <scope>NUCLEOTIDE SEQUENCE [LARGE SCALE GENOMIC DNA]</scope>
    <source>
        <strain evidence="8 9">DSM 25797</strain>
    </source>
</reference>
<keyword evidence="2 7" id="KW-0238">DNA-binding</keyword>
<dbReference type="CDD" id="cd06170">
    <property type="entry name" value="LuxR_C_like"/>
    <property type="match status" value="1"/>
</dbReference>
<protein>
    <submittedName>
        <fullName evidence="7">DNA-binding response regulator</fullName>
    </submittedName>
    <submittedName>
        <fullName evidence="8">LuxR family two component transcriptional regulator</fullName>
    </submittedName>
</protein>
<dbReference type="RefSeq" id="WP_123955962.1">
    <property type="nucleotide sequence ID" value="NZ_CP015029.1"/>
</dbReference>
<dbReference type="InterPro" id="IPR001789">
    <property type="entry name" value="Sig_transdc_resp-reg_receiver"/>
</dbReference>